<dbReference type="PANTHER" id="PTHR40459:SF1">
    <property type="entry name" value="CONSERVED HYPOTHETICAL ALANINE AND LEUCINE RICH PROTEIN"/>
    <property type="match status" value="1"/>
</dbReference>
<feature type="domain" description="DUF2520" evidence="1">
    <location>
        <begin position="118"/>
        <end position="242"/>
    </location>
</feature>
<dbReference type="EMBL" id="QRAO01000003">
    <property type="protein sequence ID" value="RDK85563.1"/>
    <property type="molecule type" value="Genomic_DNA"/>
</dbReference>
<dbReference type="Gene3D" id="1.10.1040.20">
    <property type="entry name" value="ProC-like, C-terminal domain"/>
    <property type="match status" value="1"/>
</dbReference>
<dbReference type="Gene3D" id="3.40.50.720">
    <property type="entry name" value="NAD(P)-binding Rossmann-like Domain"/>
    <property type="match status" value="1"/>
</dbReference>
<proteinExistence type="predicted"/>
<accession>A0A370QB17</accession>
<name>A0A370QB17_9FLAO</name>
<reference evidence="2 3" key="1">
    <citation type="submission" date="2018-07" db="EMBL/GenBank/DDBJ databases">
        <title>Genomic Encyclopedia of Type Strains, Phase IV (KMG-IV): sequencing the most valuable type-strain genomes for metagenomic binning, comparative biology and taxonomic classification.</title>
        <authorList>
            <person name="Goeker M."/>
        </authorList>
    </citation>
    <scope>NUCLEOTIDE SEQUENCE [LARGE SCALE GENOMIC DNA]</scope>
    <source>
        <strain evidence="2 3">DSM 101478</strain>
    </source>
</reference>
<dbReference type="Proteomes" id="UP000255317">
    <property type="component" value="Unassembled WGS sequence"/>
</dbReference>
<evidence type="ECO:0000259" key="1">
    <source>
        <dbReference type="Pfam" id="PF10728"/>
    </source>
</evidence>
<dbReference type="InterPro" id="IPR037108">
    <property type="entry name" value="TM1727-like_C_sf"/>
</dbReference>
<dbReference type="InterPro" id="IPR036291">
    <property type="entry name" value="NAD(P)-bd_dom_sf"/>
</dbReference>
<dbReference type="PANTHER" id="PTHR40459">
    <property type="entry name" value="CONSERVED HYPOTHETICAL ALANINE AND LEUCINE RICH PROTEIN"/>
    <property type="match status" value="1"/>
</dbReference>
<evidence type="ECO:0000313" key="3">
    <source>
        <dbReference type="Proteomes" id="UP000255317"/>
    </source>
</evidence>
<dbReference type="Pfam" id="PF10728">
    <property type="entry name" value="DUF2520"/>
    <property type="match status" value="1"/>
</dbReference>
<dbReference type="InterPro" id="IPR018931">
    <property type="entry name" value="DUF2520"/>
</dbReference>
<dbReference type="RefSeq" id="WP_115123968.1">
    <property type="nucleotide sequence ID" value="NZ_QRAO01000003.1"/>
</dbReference>
<evidence type="ECO:0000313" key="2">
    <source>
        <dbReference type="EMBL" id="RDK85563.1"/>
    </source>
</evidence>
<dbReference type="SUPFAM" id="SSF48179">
    <property type="entry name" value="6-phosphogluconate dehydrogenase C-terminal domain-like"/>
    <property type="match status" value="1"/>
</dbReference>
<gene>
    <name evidence="2" type="ORF">C8D94_103390</name>
</gene>
<dbReference type="SUPFAM" id="SSF51735">
    <property type="entry name" value="NAD(P)-binding Rossmann-fold domains"/>
    <property type="match status" value="1"/>
</dbReference>
<dbReference type="InterPro" id="IPR008927">
    <property type="entry name" value="6-PGluconate_DH-like_C_sf"/>
</dbReference>
<keyword evidence="3" id="KW-1185">Reference proteome</keyword>
<dbReference type="OrthoDB" id="9810755at2"/>
<comment type="caution">
    <text evidence="2">The sequence shown here is derived from an EMBL/GenBank/DDBJ whole genome shotgun (WGS) entry which is preliminary data.</text>
</comment>
<dbReference type="AlphaFoldDB" id="A0A370QB17"/>
<sequence length="246" mass="27422">MTTVVLLGFGNVGQHLYKAFSASEKVKVVQIYNRNFIETLQIPQCQDTSKLVEAHVYIIAVPDQAIGNLSAVLPFNGRFVVHTSGGVRMDVLSENNKRGVFYPLQTFSKDTKVDFSSIPICIEAEQKTDLALLKTIGSAVSEKVVEISSEEREKLHVAAVFVNNFSNHLYQIAETITKKNGLDFDILKPLITETARKVQRLPPAQAQTGPAKRNDKKTIEKHLKLLKDSEYGELYEKLTESIKNSG</sequence>
<protein>
    <submittedName>
        <fullName evidence="2">Putative short-subunit dehydrogenase-like oxidoreductase (DUF2520 family)</fullName>
    </submittedName>
</protein>
<organism evidence="2 3">
    <name type="scientific">Marinirhabdus gelatinilytica</name>
    <dbReference type="NCBI Taxonomy" id="1703343"/>
    <lineage>
        <taxon>Bacteria</taxon>
        <taxon>Pseudomonadati</taxon>
        <taxon>Bacteroidota</taxon>
        <taxon>Flavobacteriia</taxon>
        <taxon>Flavobacteriales</taxon>
        <taxon>Flavobacteriaceae</taxon>
    </lineage>
</organism>